<feature type="non-terminal residue" evidence="2">
    <location>
        <position position="120"/>
    </location>
</feature>
<name>A0A3S1A6I4_ELYCH</name>
<gene>
    <name evidence="2" type="ORF">EGW08_008270</name>
</gene>
<feature type="compositionally biased region" description="Low complexity" evidence="1">
    <location>
        <begin position="62"/>
        <end position="105"/>
    </location>
</feature>
<keyword evidence="3" id="KW-1185">Reference proteome</keyword>
<dbReference type="EMBL" id="RQTK01000223">
    <property type="protein sequence ID" value="RUS83964.1"/>
    <property type="molecule type" value="Genomic_DNA"/>
</dbReference>
<dbReference type="AlphaFoldDB" id="A0A3S1A6I4"/>
<dbReference type="Proteomes" id="UP000271974">
    <property type="component" value="Unassembled WGS sequence"/>
</dbReference>
<feature type="compositionally biased region" description="Polar residues" evidence="1">
    <location>
        <begin position="110"/>
        <end position="120"/>
    </location>
</feature>
<comment type="caution">
    <text evidence="2">The sequence shown here is derived from an EMBL/GenBank/DDBJ whole genome shotgun (WGS) entry which is preliminary data.</text>
</comment>
<evidence type="ECO:0000256" key="1">
    <source>
        <dbReference type="SAM" id="MobiDB-lite"/>
    </source>
</evidence>
<proteinExistence type="predicted"/>
<protein>
    <submittedName>
        <fullName evidence="2">Uncharacterized protein</fullName>
    </submittedName>
</protein>
<sequence>SESEGYVSAPEDGVPVASPRRRGRQDSGETASVGNASNTPSQAASEDSGLGGSQCVTPPSPSLSLTSSGSARPSTASTSTSSRPDSSRISMTSASSSSSTASSSRALMRKTSSASSDLPP</sequence>
<accession>A0A3S1A6I4</accession>
<evidence type="ECO:0000313" key="3">
    <source>
        <dbReference type="Proteomes" id="UP000271974"/>
    </source>
</evidence>
<feature type="region of interest" description="Disordered" evidence="1">
    <location>
        <begin position="1"/>
        <end position="120"/>
    </location>
</feature>
<feature type="compositionally biased region" description="Polar residues" evidence="1">
    <location>
        <begin position="28"/>
        <end position="45"/>
    </location>
</feature>
<evidence type="ECO:0000313" key="2">
    <source>
        <dbReference type="EMBL" id="RUS83964.1"/>
    </source>
</evidence>
<dbReference type="OrthoDB" id="6103516at2759"/>
<reference evidence="2 3" key="1">
    <citation type="submission" date="2019-01" db="EMBL/GenBank/DDBJ databases">
        <title>A draft genome assembly of the solar-powered sea slug Elysia chlorotica.</title>
        <authorList>
            <person name="Cai H."/>
            <person name="Li Q."/>
            <person name="Fang X."/>
            <person name="Li J."/>
            <person name="Curtis N.E."/>
            <person name="Altenburger A."/>
            <person name="Shibata T."/>
            <person name="Feng M."/>
            <person name="Maeda T."/>
            <person name="Schwartz J.A."/>
            <person name="Shigenobu S."/>
            <person name="Lundholm N."/>
            <person name="Nishiyama T."/>
            <person name="Yang H."/>
            <person name="Hasebe M."/>
            <person name="Li S."/>
            <person name="Pierce S.K."/>
            <person name="Wang J."/>
        </authorList>
    </citation>
    <scope>NUCLEOTIDE SEQUENCE [LARGE SCALE GENOMIC DNA]</scope>
    <source>
        <strain evidence="2">EC2010</strain>
        <tissue evidence="2">Whole organism of an adult</tissue>
    </source>
</reference>
<organism evidence="2 3">
    <name type="scientific">Elysia chlorotica</name>
    <name type="common">Eastern emerald elysia</name>
    <name type="synonym">Sea slug</name>
    <dbReference type="NCBI Taxonomy" id="188477"/>
    <lineage>
        <taxon>Eukaryota</taxon>
        <taxon>Metazoa</taxon>
        <taxon>Spiralia</taxon>
        <taxon>Lophotrochozoa</taxon>
        <taxon>Mollusca</taxon>
        <taxon>Gastropoda</taxon>
        <taxon>Heterobranchia</taxon>
        <taxon>Euthyneura</taxon>
        <taxon>Panpulmonata</taxon>
        <taxon>Sacoglossa</taxon>
        <taxon>Placobranchoidea</taxon>
        <taxon>Plakobranchidae</taxon>
        <taxon>Elysia</taxon>
    </lineage>
</organism>
<feature type="non-terminal residue" evidence="2">
    <location>
        <position position="1"/>
    </location>
</feature>